<dbReference type="InterPro" id="IPR038765">
    <property type="entry name" value="Papain-like_cys_pep_sf"/>
</dbReference>
<dbReference type="STRING" id="1802613.A2V54_01860"/>
<protein>
    <recommendedName>
        <fullName evidence="1">Transglutaminase-like domain-containing protein</fullName>
    </recommendedName>
</protein>
<comment type="caution">
    <text evidence="2">The sequence shown here is derived from an EMBL/GenBank/DDBJ whole genome shotgun (WGS) entry which is preliminary data.</text>
</comment>
<accession>A0A1F4UHV9</accession>
<dbReference type="Gene3D" id="3.10.620.30">
    <property type="match status" value="1"/>
</dbReference>
<dbReference type="AlphaFoldDB" id="A0A1F4UHV9"/>
<evidence type="ECO:0000313" key="2">
    <source>
        <dbReference type="EMBL" id="OGC44509.1"/>
    </source>
</evidence>
<dbReference type="PANTHER" id="PTHR33490:SF6">
    <property type="entry name" value="SLL1049 PROTEIN"/>
    <property type="match status" value="1"/>
</dbReference>
<dbReference type="Pfam" id="PF01841">
    <property type="entry name" value="Transglut_core"/>
    <property type="match status" value="1"/>
</dbReference>
<gene>
    <name evidence="2" type="ORF">A2V54_01860</name>
</gene>
<name>A0A1F4UHV9_UNCKA</name>
<dbReference type="SUPFAM" id="SSF54001">
    <property type="entry name" value="Cysteine proteinases"/>
    <property type="match status" value="1"/>
</dbReference>
<sequence length="666" mass="74016">MATVLFAKRKTRTRLWRDVIFVESKPRSLKAAVLFALILFFLASPTLLKTGKIQAAGEFKTSYDTVYNVEENEEVKVTQNITIENLTSQYYVPQYKFTIGSESPKNVTAWDSTGSITPKVQREDGKTLITLDFRARVVGKGNKLNFGVSYDFPGLANRNGLIWEINLLKITGIADLSSYNLTVSVPTSFGPPLFQFPSPTSQEVSNQRRLIKFNKAALLQGAPRMGFGKFQLYELALTYHLQNTRIGLGYTEIVIPSDIPEYQEIIQKSLLPAPVSIRVDNDGNYLARYNLRPLEKKEVVWEGWAALYYPDRDFATDKLAALPPELVSKYTGSQKYWETEEIEIKAEAAQLADPKLSVAEILQRIYTFVTGKLSYDFKKLESGELVRLGALTALSQTDKAVCMEYTDLFVALARAAGIPAREVNGFAYTADDTSRPLSLRVEGDVLHAWPQVYIPGTGWTMVDPTWGSTSGSNYFSAFDLSHLAFVVKGESSEYPLPAGSYKIDPNKKDVEVSFSTEEDVITKKPKLQAEVTLAKFILSPWSALARVIVSNTGDATAFSTQAGLESNLLGLEDPTLEIGTLPPGASAEYTVRLTSPSPWVKGEEKLKVQVSAQDFGGKEVQANQEDTELVRPLYWPLRIQEIGIAAGFGLLIFFSRKIFLARISKP</sequence>
<feature type="domain" description="Transglutaminase-like" evidence="1">
    <location>
        <begin position="394"/>
        <end position="466"/>
    </location>
</feature>
<dbReference type="InterPro" id="IPR002931">
    <property type="entry name" value="Transglutaminase-like"/>
</dbReference>
<proteinExistence type="predicted"/>
<dbReference type="Proteomes" id="UP000176583">
    <property type="component" value="Unassembled WGS sequence"/>
</dbReference>
<dbReference type="SMART" id="SM00460">
    <property type="entry name" value="TGc"/>
    <property type="match status" value="1"/>
</dbReference>
<organism evidence="2 3">
    <name type="scientific">candidate division WWE3 bacterium RBG_19FT_COMBO_53_11</name>
    <dbReference type="NCBI Taxonomy" id="1802613"/>
    <lineage>
        <taxon>Bacteria</taxon>
        <taxon>Katanobacteria</taxon>
    </lineage>
</organism>
<evidence type="ECO:0000313" key="3">
    <source>
        <dbReference type="Proteomes" id="UP000176583"/>
    </source>
</evidence>
<dbReference type="PANTHER" id="PTHR33490">
    <property type="entry name" value="BLR5614 PROTEIN-RELATED"/>
    <property type="match status" value="1"/>
</dbReference>
<evidence type="ECO:0000259" key="1">
    <source>
        <dbReference type="SMART" id="SM00460"/>
    </source>
</evidence>
<reference evidence="2 3" key="1">
    <citation type="journal article" date="2016" name="Nat. Commun.">
        <title>Thousands of microbial genomes shed light on interconnected biogeochemical processes in an aquifer system.</title>
        <authorList>
            <person name="Anantharaman K."/>
            <person name="Brown C.T."/>
            <person name="Hug L.A."/>
            <person name="Sharon I."/>
            <person name="Castelle C.J."/>
            <person name="Probst A.J."/>
            <person name="Thomas B.C."/>
            <person name="Singh A."/>
            <person name="Wilkins M.J."/>
            <person name="Karaoz U."/>
            <person name="Brodie E.L."/>
            <person name="Williams K.H."/>
            <person name="Hubbard S.S."/>
            <person name="Banfield J.F."/>
        </authorList>
    </citation>
    <scope>NUCLEOTIDE SEQUENCE [LARGE SCALE GENOMIC DNA]</scope>
</reference>
<dbReference type="EMBL" id="MEUW01000018">
    <property type="protein sequence ID" value="OGC44509.1"/>
    <property type="molecule type" value="Genomic_DNA"/>
</dbReference>